<evidence type="ECO:0000313" key="3">
    <source>
        <dbReference type="Proteomes" id="UP000191812"/>
    </source>
</evidence>
<accession>A0ABM9VNA9</accession>
<sequence length="21" mass="2239">MVKHDCQNRHGAESVDVGAVS</sequence>
<reference evidence="2 3" key="1">
    <citation type="submission" date="2016-01" db="EMBL/GenBank/DDBJ databases">
        <authorList>
            <person name="Regsiter A."/>
            <person name="william w."/>
        </authorList>
    </citation>
    <scope>NUCLEOTIDE SEQUENCE [LARGE SCALE GENOMIC DNA]</scope>
    <source>
        <strain evidence="2 3">CFBP 6927</strain>
    </source>
</reference>
<evidence type="ECO:0000256" key="1">
    <source>
        <dbReference type="SAM" id="MobiDB-lite"/>
    </source>
</evidence>
<keyword evidence="3" id="KW-1185">Reference proteome</keyword>
<feature type="compositionally biased region" description="Basic and acidic residues" evidence="1">
    <location>
        <begin position="1"/>
        <end position="13"/>
    </location>
</feature>
<dbReference type="EMBL" id="FBWH01000048">
    <property type="protein sequence ID" value="CUX63115.1"/>
    <property type="molecule type" value="Genomic_DNA"/>
</dbReference>
<comment type="caution">
    <text evidence="2">The sequence shown here is derived from an EMBL/GenBank/DDBJ whole genome shotgun (WGS) entry which is preliminary data.</text>
</comment>
<name>A0ABM9VNA9_9HYPH</name>
<evidence type="ECO:0000313" key="2">
    <source>
        <dbReference type="EMBL" id="CUX63115.1"/>
    </source>
</evidence>
<dbReference type="Proteomes" id="UP000191812">
    <property type="component" value="Unassembled WGS sequence"/>
</dbReference>
<feature type="region of interest" description="Disordered" evidence="1">
    <location>
        <begin position="1"/>
        <end position="21"/>
    </location>
</feature>
<organism evidence="2 3">
    <name type="scientific">Agrobacterium genomosp. 13 str. CFBP 6927</name>
    <dbReference type="NCBI Taxonomy" id="1183428"/>
    <lineage>
        <taxon>Bacteria</taxon>
        <taxon>Pseudomonadati</taxon>
        <taxon>Pseudomonadota</taxon>
        <taxon>Alphaproteobacteria</taxon>
        <taxon>Hyphomicrobiales</taxon>
        <taxon>Rhizobiaceae</taxon>
        <taxon>Rhizobium/Agrobacterium group</taxon>
        <taxon>Agrobacterium</taxon>
        <taxon>Agrobacterium tumefaciens complex</taxon>
    </lineage>
</organism>
<gene>
    <name evidence="2" type="ORF">AGR13a_Lc90031</name>
</gene>
<proteinExistence type="predicted"/>
<protein>
    <submittedName>
        <fullName evidence="2">Uncharacterized protein</fullName>
    </submittedName>
</protein>